<proteinExistence type="predicted"/>
<dbReference type="NCBIfam" id="TIGR00177">
    <property type="entry name" value="molyb_syn"/>
    <property type="match status" value="1"/>
</dbReference>
<dbReference type="AlphaFoldDB" id="A0AAV5AZC5"/>
<dbReference type="Gene3D" id="3.40.980.10">
    <property type="entry name" value="MoaB/Mog-like domain"/>
    <property type="match status" value="1"/>
</dbReference>
<evidence type="ECO:0000313" key="4">
    <source>
        <dbReference type="EMBL" id="GJM54936.1"/>
    </source>
</evidence>
<gene>
    <name evidence="4" type="primary">moaB</name>
    <name evidence="4" type="ORF">ATOP_05910</name>
</gene>
<protein>
    <submittedName>
        <fullName evidence="4">Molybdenum cofactor biosynthesis protein</fullName>
    </submittedName>
</protein>
<keyword evidence="5" id="KW-1185">Reference proteome</keyword>
<name>A0AAV5AZC5_9ACTN</name>
<reference evidence="4" key="1">
    <citation type="journal article" date="2022" name="Int. J. Syst. Evol. Microbiol.">
        <title>Granulimonas faecalis gen. nov., sp. nov., and Leptogranulimonas caecicola gen. nov., sp. nov., novel lactate-producing Atopobiaceae bacteria isolated from mouse intestines, and an emended description of the family Atopobiaceae.</title>
        <authorList>
            <person name="Morinaga K."/>
            <person name="Kusada H."/>
            <person name="Sakamoto S."/>
            <person name="Murakami T."/>
            <person name="Toyoda A."/>
            <person name="Mori H."/>
            <person name="Meng X.Y."/>
            <person name="Takashino M."/>
            <person name="Murotomi K."/>
            <person name="Tamaki H."/>
        </authorList>
    </citation>
    <scope>NUCLEOTIDE SEQUENCE</scope>
    <source>
        <strain evidence="4">OPF53</strain>
    </source>
</reference>
<organism evidence="4 5">
    <name type="scientific">Granulimonas faecalis</name>
    <dbReference type="NCBI Taxonomy" id="2894155"/>
    <lineage>
        <taxon>Bacteria</taxon>
        <taxon>Bacillati</taxon>
        <taxon>Actinomycetota</taxon>
        <taxon>Coriobacteriia</taxon>
        <taxon>Coriobacteriales</taxon>
        <taxon>Kribbibacteriaceae</taxon>
        <taxon>Granulimonas</taxon>
    </lineage>
</organism>
<dbReference type="InterPro" id="IPR036425">
    <property type="entry name" value="MoaB/Mog-like_dom_sf"/>
</dbReference>
<evidence type="ECO:0000256" key="2">
    <source>
        <dbReference type="ARBA" id="ARBA00023150"/>
    </source>
</evidence>
<dbReference type="SUPFAM" id="SSF53218">
    <property type="entry name" value="Molybdenum cofactor biosynthesis proteins"/>
    <property type="match status" value="1"/>
</dbReference>
<dbReference type="EMBL" id="BQKC01000001">
    <property type="protein sequence ID" value="GJM54936.1"/>
    <property type="molecule type" value="Genomic_DNA"/>
</dbReference>
<comment type="pathway">
    <text evidence="1">Cofactor biosynthesis; molybdopterin biosynthesis.</text>
</comment>
<dbReference type="InterPro" id="IPR001453">
    <property type="entry name" value="MoaB/Mog_dom"/>
</dbReference>
<dbReference type="PANTHER" id="PTHR43764">
    <property type="entry name" value="MOLYBDENUM COFACTOR BIOSYNTHESIS"/>
    <property type="match status" value="1"/>
</dbReference>
<comment type="caution">
    <text evidence="4">The sequence shown here is derived from an EMBL/GenBank/DDBJ whole genome shotgun (WGS) entry which is preliminary data.</text>
</comment>
<sequence>MPHACPDAPFTAAVLTVSDRGSRGERPDGSGPAVADLLAENGFSVVDRAIVPDGVEPVAAALRGYVARDVALVVTTGGTGFSPRDLTPEATLQVAERLCPGIPEAMRAVSLAKTPHGCLSREVSGICGRTLIVNVPGSPRAAVENLSAVVGAVSHGLAMLRGGTADCAAGA</sequence>
<dbReference type="PROSITE" id="PS01078">
    <property type="entry name" value="MOCF_BIOSYNTHESIS_1"/>
    <property type="match status" value="1"/>
</dbReference>
<dbReference type="Proteomes" id="UP001055025">
    <property type="component" value="Unassembled WGS sequence"/>
</dbReference>
<keyword evidence="2" id="KW-0501">Molybdenum cofactor biosynthesis</keyword>
<dbReference type="RefSeq" id="WP_135978645.1">
    <property type="nucleotide sequence ID" value="NZ_BQKC01000001.1"/>
</dbReference>
<evidence type="ECO:0000259" key="3">
    <source>
        <dbReference type="SMART" id="SM00852"/>
    </source>
</evidence>
<dbReference type="CDD" id="cd00886">
    <property type="entry name" value="MogA_MoaB"/>
    <property type="match status" value="1"/>
</dbReference>
<evidence type="ECO:0000313" key="5">
    <source>
        <dbReference type="Proteomes" id="UP001055025"/>
    </source>
</evidence>
<evidence type="ECO:0000256" key="1">
    <source>
        <dbReference type="ARBA" id="ARBA00005046"/>
    </source>
</evidence>
<feature type="domain" description="MoaB/Mog" evidence="3">
    <location>
        <begin position="13"/>
        <end position="156"/>
    </location>
</feature>
<dbReference type="SMART" id="SM00852">
    <property type="entry name" value="MoCF_biosynth"/>
    <property type="match status" value="1"/>
</dbReference>
<accession>A0AAV5AZC5</accession>
<dbReference type="InterPro" id="IPR051920">
    <property type="entry name" value="MPT_Adenylyltrnsfr/MoaC-Rel"/>
</dbReference>
<dbReference type="Pfam" id="PF00994">
    <property type="entry name" value="MoCF_biosynth"/>
    <property type="match status" value="1"/>
</dbReference>
<dbReference type="GO" id="GO:0006777">
    <property type="term" value="P:Mo-molybdopterin cofactor biosynthetic process"/>
    <property type="evidence" value="ECO:0007669"/>
    <property type="project" value="UniProtKB-KW"/>
</dbReference>
<dbReference type="PANTHER" id="PTHR43764:SF1">
    <property type="entry name" value="MOLYBDOPTERIN MOLYBDOTRANSFERASE"/>
    <property type="match status" value="1"/>
</dbReference>
<dbReference type="InterPro" id="IPR008284">
    <property type="entry name" value="MoCF_biosynth_CS"/>
</dbReference>